<evidence type="ECO:0000313" key="3">
    <source>
        <dbReference type="Proteomes" id="UP000694005"/>
    </source>
</evidence>
<evidence type="ECO:0000256" key="1">
    <source>
        <dbReference type="SAM" id="MobiDB-lite"/>
    </source>
</evidence>
<dbReference type="AlphaFoldDB" id="A0A8D9CSR1"/>
<feature type="compositionally biased region" description="Polar residues" evidence="1">
    <location>
        <begin position="206"/>
        <end position="216"/>
    </location>
</feature>
<gene>
    <name evidence="2" type="ORF">BRAPAZ1V2_A09P35280.2</name>
</gene>
<feature type="compositionally biased region" description="Polar residues" evidence="1">
    <location>
        <begin position="141"/>
        <end position="150"/>
    </location>
</feature>
<accession>A0A8D9CSR1</accession>
<organism evidence="2 3">
    <name type="scientific">Brassica campestris</name>
    <name type="common">Field mustard</name>
    <dbReference type="NCBI Taxonomy" id="3711"/>
    <lineage>
        <taxon>Eukaryota</taxon>
        <taxon>Viridiplantae</taxon>
        <taxon>Streptophyta</taxon>
        <taxon>Embryophyta</taxon>
        <taxon>Tracheophyta</taxon>
        <taxon>Spermatophyta</taxon>
        <taxon>Magnoliopsida</taxon>
        <taxon>eudicotyledons</taxon>
        <taxon>Gunneridae</taxon>
        <taxon>Pentapetalae</taxon>
        <taxon>rosids</taxon>
        <taxon>malvids</taxon>
        <taxon>Brassicales</taxon>
        <taxon>Brassicaceae</taxon>
        <taxon>Brassiceae</taxon>
        <taxon>Brassica</taxon>
    </lineage>
</organism>
<evidence type="ECO:0000313" key="2">
    <source>
        <dbReference type="EMBL" id="CAG7863061.1"/>
    </source>
</evidence>
<proteinExistence type="predicted"/>
<feature type="non-terminal residue" evidence="2">
    <location>
        <position position="1"/>
    </location>
</feature>
<reference evidence="2 3" key="1">
    <citation type="submission" date="2021-07" db="EMBL/GenBank/DDBJ databases">
        <authorList>
            <consortium name="Genoscope - CEA"/>
            <person name="William W."/>
        </authorList>
    </citation>
    <scope>NUCLEOTIDE SEQUENCE [LARGE SCALE GENOMIC DNA]</scope>
</reference>
<sequence>LCVLNRQPTWAKITQTVHGKGQRAESKDQPTDILCVLTDTHGQPQTSCTDTHRHTLTATDVLCVLTDTHGHSHGRPVCAHGHTQTHTDSHGRPLCADGHTRTSSTDVLCVVTDIHGRPVCTEQTAHVGQKSPEHPRGPKSPKQSTGRASVLSPMTSVLICVLMDSNRRPKCADGHTGTYTDSHGHPVCADGQPRTATDVLPRGSKSPKQSTGRASVMSPRTNVLICVLLDSHRRPVCADGHTRTATDVLCVLTDTHRRPVCADRHTRTSCVC</sequence>
<feature type="region of interest" description="Disordered" evidence="1">
    <location>
        <begin position="183"/>
        <end position="216"/>
    </location>
</feature>
<dbReference type="EMBL" id="LS974625">
    <property type="protein sequence ID" value="CAG7863061.1"/>
    <property type="molecule type" value="Genomic_DNA"/>
</dbReference>
<dbReference type="Proteomes" id="UP000694005">
    <property type="component" value="Chromosome A09"/>
</dbReference>
<protein>
    <submittedName>
        <fullName evidence="2">Uncharacterized protein</fullName>
    </submittedName>
</protein>
<name>A0A8D9CSR1_BRACM</name>
<feature type="region of interest" description="Disordered" evidence="1">
    <location>
        <begin position="123"/>
        <end position="150"/>
    </location>
</feature>